<protein>
    <submittedName>
        <fullName evidence="3">Uncharacterized protein</fullName>
    </submittedName>
</protein>
<evidence type="ECO:0000256" key="2">
    <source>
        <dbReference type="SAM" id="SignalP"/>
    </source>
</evidence>
<dbReference type="AlphaFoldDB" id="A0A2J6QKP7"/>
<feature type="signal peptide" evidence="2">
    <location>
        <begin position="1"/>
        <end position="16"/>
    </location>
</feature>
<proteinExistence type="predicted"/>
<reference evidence="3 4" key="1">
    <citation type="submission" date="2016-05" db="EMBL/GenBank/DDBJ databases">
        <title>A degradative enzymes factory behind the ericoid mycorrhizal symbiosis.</title>
        <authorList>
            <consortium name="DOE Joint Genome Institute"/>
            <person name="Martino E."/>
            <person name="Morin E."/>
            <person name="Grelet G."/>
            <person name="Kuo A."/>
            <person name="Kohler A."/>
            <person name="Daghino S."/>
            <person name="Barry K."/>
            <person name="Choi C."/>
            <person name="Cichocki N."/>
            <person name="Clum A."/>
            <person name="Copeland A."/>
            <person name="Hainaut M."/>
            <person name="Haridas S."/>
            <person name="Labutti K."/>
            <person name="Lindquist E."/>
            <person name="Lipzen A."/>
            <person name="Khouja H.-R."/>
            <person name="Murat C."/>
            <person name="Ohm R."/>
            <person name="Olson A."/>
            <person name="Spatafora J."/>
            <person name="Veneault-Fourrey C."/>
            <person name="Henrissat B."/>
            <person name="Grigoriev I."/>
            <person name="Martin F."/>
            <person name="Perotto S."/>
        </authorList>
    </citation>
    <scope>NUCLEOTIDE SEQUENCE [LARGE SCALE GENOMIC DNA]</scope>
    <source>
        <strain evidence="3 4">UAMH 7357</strain>
    </source>
</reference>
<gene>
    <name evidence="3" type="ORF">NA56DRAFT_654620</name>
</gene>
<feature type="chain" id="PRO_5014349828" evidence="2">
    <location>
        <begin position="17"/>
        <end position="245"/>
    </location>
</feature>
<dbReference type="EMBL" id="KZ613467">
    <property type="protein sequence ID" value="PMD26848.1"/>
    <property type="molecule type" value="Genomic_DNA"/>
</dbReference>
<name>A0A2J6QKP7_9HELO</name>
<keyword evidence="1" id="KW-1133">Transmembrane helix</keyword>
<sequence length="245" mass="28312">MFVVSLIFLALATIAARFLPYSEKLPADWVFFWLMCKSFPFAAVVQCLFLHLQLWEATKEAIADAQFMDQIFDELHQDTENLLEKKLPPGDERWNDAANLANDYADASNMLIKVLVGERKRIAKEEIEGDAEKGRVSRGEVYILKMKSVLELRKQIMLECVELLVNLPAGAGRMDSVRAMCKEYGRIVNDTQQARSQAWWTAEKDMEKADEMQRLLEQSIMVVPEAYSFMKWPESRTCKGWTSWR</sequence>
<keyword evidence="2" id="KW-0732">Signal</keyword>
<keyword evidence="4" id="KW-1185">Reference proteome</keyword>
<dbReference type="Proteomes" id="UP000235672">
    <property type="component" value="Unassembled WGS sequence"/>
</dbReference>
<keyword evidence="1" id="KW-0472">Membrane</keyword>
<organism evidence="3 4">
    <name type="scientific">Hyaloscypha hepaticicola</name>
    <dbReference type="NCBI Taxonomy" id="2082293"/>
    <lineage>
        <taxon>Eukaryota</taxon>
        <taxon>Fungi</taxon>
        <taxon>Dikarya</taxon>
        <taxon>Ascomycota</taxon>
        <taxon>Pezizomycotina</taxon>
        <taxon>Leotiomycetes</taxon>
        <taxon>Helotiales</taxon>
        <taxon>Hyaloscyphaceae</taxon>
        <taxon>Hyaloscypha</taxon>
    </lineage>
</organism>
<feature type="transmembrane region" description="Helical" evidence="1">
    <location>
        <begin position="31"/>
        <end position="52"/>
    </location>
</feature>
<evidence type="ECO:0000313" key="4">
    <source>
        <dbReference type="Proteomes" id="UP000235672"/>
    </source>
</evidence>
<accession>A0A2J6QKP7</accession>
<evidence type="ECO:0000313" key="3">
    <source>
        <dbReference type="EMBL" id="PMD26848.1"/>
    </source>
</evidence>
<keyword evidence="1" id="KW-0812">Transmembrane</keyword>
<evidence type="ECO:0000256" key="1">
    <source>
        <dbReference type="SAM" id="Phobius"/>
    </source>
</evidence>